<sequence>MGFVQNQSCALFLVLVLLPVSIILGCEERFQSTKAVYYITSDGLGTPNGACGYGEYGRTINDGCVAATSAFYNGGAGCGACYKVRCKKTECNPEGVLVVVTDHGGAGDADFIMSAKAFNKMAQPGFEKELMTYGKVDIEYRRVPCQYPGKTLTLKVTENSNYNSYLSLQFLYQAGSAEITAVEVFEEETQKWRPCRRAYGAVWDMPSPPKGPLTVRFFLDGSSEHVKPRWVLVPTVIPAFWQPGATYDTEIQLDEY</sequence>
<dbReference type="InterPro" id="IPR036749">
    <property type="entry name" value="Expansin_CBD_sf"/>
</dbReference>
<dbReference type="InterPro" id="IPR036908">
    <property type="entry name" value="RlpA-like_sf"/>
</dbReference>
<feature type="domain" description="Expansin-like CBD" evidence="4">
    <location>
        <begin position="164"/>
        <end position="249"/>
    </location>
</feature>
<dbReference type="AlphaFoldDB" id="A0A9Q1KH99"/>
<comment type="similarity">
    <text evidence="1">Belongs to the expansin family.</text>
</comment>
<comment type="caution">
    <text evidence="5">The sequence shown here is derived from an EMBL/GenBank/DDBJ whole genome shotgun (WGS) entry which is preliminary data.</text>
</comment>
<evidence type="ECO:0000256" key="2">
    <source>
        <dbReference type="SAM" id="SignalP"/>
    </source>
</evidence>
<dbReference type="PROSITE" id="PS50842">
    <property type="entry name" value="EXPANSIN_EG45"/>
    <property type="match status" value="1"/>
</dbReference>
<dbReference type="SUPFAM" id="SSF49590">
    <property type="entry name" value="PHL pollen allergen"/>
    <property type="match status" value="1"/>
</dbReference>
<gene>
    <name evidence="5" type="ORF">Cgig2_019884</name>
</gene>
<dbReference type="InterPro" id="IPR007112">
    <property type="entry name" value="Expansin/allergen_DPBB_dom"/>
</dbReference>
<dbReference type="Proteomes" id="UP001153076">
    <property type="component" value="Unassembled WGS sequence"/>
</dbReference>
<dbReference type="InterPro" id="IPR007118">
    <property type="entry name" value="Expan_Lol_pI"/>
</dbReference>
<evidence type="ECO:0000313" key="5">
    <source>
        <dbReference type="EMBL" id="KAJ8444326.1"/>
    </source>
</evidence>
<dbReference type="InterPro" id="IPR009009">
    <property type="entry name" value="RlpA-like_DPBB"/>
</dbReference>
<accession>A0A9Q1KH99</accession>
<reference evidence="5" key="1">
    <citation type="submission" date="2022-04" db="EMBL/GenBank/DDBJ databases">
        <title>Carnegiea gigantea Genome sequencing and assembly v2.</title>
        <authorList>
            <person name="Copetti D."/>
            <person name="Sanderson M.J."/>
            <person name="Burquez A."/>
            <person name="Wojciechowski M.F."/>
        </authorList>
    </citation>
    <scope>NUCLEOTIDE SEQUENCE</scope>
    <source>
        <strain evidence="5">SGP5-SGP5p</strain>
        <tissue evidence="5">Aerial part</tissue>
    </source>
</reference>
<dbReference type="PRINTS" id="PR01225">
    <property type="entry name" value="EXPANSNFAMLY"/>
</dbReference>
<dbReference type="PANTHER" id="PTHR31692">
    <property type="entry name" value="EXPANSIN-B3"/>
    <property type="match status" value="1"/>
</dbReference>
<dbReference type="Gene3D" id="2.60.40.760">
    <property type="entry name" value="Expansin, cellulose-binding-like domain"/>
    <property type="match status" value="1"/>
</dbReference>
<name>A0A9Q1KH99_9CARY</name>
<dbReference type="Pfam" id="PF01357">
    <property type="entry name" value="Expansin_C"/>
    <property type="match status" value="1"/>
</dbReference>
<dbReference type="GO" id="GO:0005576">
    <property type="term" value="C:extracellular region"/>
    <property type="evidence" value="ECO:0007669"/>
    <property type="project" value="InterPro"/>
</dbReference>
<evidence type="ECO:0000259" key="4">
    <source>
        <dbReference type="PROSITE" id="PS50843"/>
    </source>
</evidence>
<dbReference type="SUPFAM" id="SSF50685">
    <property type="entry name" value="Barwin-like endoglucanases"/>
    <property type="match status" value="1"/>
</dbReference>
<dbReference type="OrthoDB" id="5823761at2759"/>
<dbReference type="GO" id="GO:0009653">
    <property type="term" value="P:anatomical structure morphogenesis"/>
    <property type="evidence" value="ECO:0007669"/>
    <property type="project" value="UniProtKB-ARBA"/>
</dbReference>
<proteinExistence type="inferred from homology"/>
<dbReference type="PROSITE" id="PS50843">
    <property type="entry name" value="EXPANSIN_CBD"/>
    <property type="match status" value="1"/>
</dbReference>
<dbReference type="Pfam" id="PF03330">
    <property type="entry name" value="DPBB_1"/>
    <property type="match status" value="1"/>
</dbReference>
<organism evidence="5 6">
    <name type="scientific">Carnegiea gigantea</name>
    <dbReference type="NCBI Taxonomy" id="171969"/>
    <lineage>
        <taxon>Eukaryota</taxon>
        <taxon>Viridiplantae</taxon>
        <taxon>Streptophyta</taxon>
        <taxon>Embryophyta</taxon>
        <taxon>Tracheophyta</taxon>
        <taxon>Spermatophyta</taxon>
        <taxon>Magnoliopsida</taxon>
        <taxon>eudicotyledons</taxon>
        <taxon>Gunneridae</taxon>
        <taxon>Pentapetalae</taxon>
        <taxon>Caryophyllales</taxon>
        <taxon>Cactineae</taxon>
        <taxon>Cactaceae</taxon>
        <taxon>Cactoideae</taxon>
        <taxon>Echinocereeae</taxon>
        <taxon>Carnegiea</taxon>
    </lineage>
</organism>
<protein>
    <recommendedName>
        <fullName evidence="7">Expansin-like B1</fullName>
    </recommendedName>
</protein>
<dbReference type="PANTHER" id="PTHR31692:SF2">
    <property type="entry name" value="EXPANSIN-LIKE B1"/>
    <property type="match status" value="1"/>
</dbReference>
<dbReference type="InterPro" id="IPR007117">
    <property type="entry name" value="Expansin_CBD"/>
</dbReference>
<feature type="chain" id="PRO_5040265859" description="Expansin-like B1" evidence="2">
    <location>
        <begin position="26"/>
        <end position="256"/>
    </location>
</feature>
<evidence type="ECO:0000259" key="3">
    <source>
        <dbReference type="PROSITE" id="PS50842"/>
    </source>
</evidence>
<keyword evidence="6" id="KW-1185">Reference proteome</keyword>
<dbReference type="EMBL" id="JAKOGI010000100">
    <property type="protein sequence ID" value="KAJ8444326.1"/>
    <property type="molecule type" value="Genomic_DNA"/>
</dbReference>
<dbReference type="Gene3D" id="2.40.40.10">
    <property type="entry name" value="RlpA-like domain"/>
    <property type="match status" value="1"/>
</dbReference>
<evidence type="ECO:0008006" key="7">
    <source>
        <dbReference type="Google" id="ProtNLM"/>
    </source>
</evidence>
<keyword evidence="2" id="KW-0732">Signal</keyword>
<feature type="domain" description="Expansin-like EG45" evidence="3">
    <location>
        <begin position="48"/>
        <end position="150"/>
    </location>
</feature>
<evidence type="ECO:0000256" key="1">
    <source>
        <dbReference type="RuleBase" id="RU003460"/>
    </source>
</evidence>
<evidence type="ECO:0000313" key="6">
    <source>
        <dbReference type="Proteomes" id="UP001153076"/>
    </source>
</evidence>
<feature type="signal peptide" evidence="2">
    <location>
        <begin position="1"/>
        <end position="25"/>
    </location>
</feature>